<dbReference type="GO" id="GO:1990281">
    <property type="term" value="C:efflux pump complex"/>
    <property type="evidence" value="ECO:0007669"/>
    <property type="project" value="TreeGrafter"/>
</dbReference>
<dbReference type="Gene3D" id="2.40.420.20">
    <property type="match status" value="1"/>
</dbReference>
<comment type="similarity">
    <text evidence="1">Belongs to the membrane fusion protein (MFP) (TC 8.A.1) family.</text>
</comment>
<name>A0A2P7QWL7_9SPHN</name>
<evidence type="ECO:0000256" key="1">
    <source>
        <dbReference type="ARBA" id="ARBA00009477"/>
    </source>
</evidence>
<dbReference type="PANTHER" id="PTHR30469">
    <property type="entry name" value="MULTIDRUG RESISTANCE PROTEIN MDTA"/>
    <property type="match status" value="1"/>
</dbReference>
<dbReference type="Gene3D" id="2.40.50.100">
    <property type="match status" value="1"/>
</dbReference>
<dbReference type="AlphaFoldDB" id="A0A2P7QWL7"/>
<feature type="coiled-coil region" evidence="2">
    <location>
        <begin position="92"/>
        <end position="119"/>
    </location>
</feature>
<evidence type="ECO:0000259" key="5">
    <source>
        <dbReference type="Pfam" id="PF25989"/>
    </source>
</evidence>
<evidence type="ECO:0000259" key="4">
    <source>
        <dbReference type="Pfam" id="PF25954"/>
    </source>
</evidence>
<dbReference type="InterPro" id="IPR058792">
    <property type="entry name" value="Beta-barrel_RND_2"/>
</dbReference>
<gene>
    <name evidence="6" type="ORF">C7I55_07770</name>
</gene>
<evidence type="ECO:0000259" key="3">
    <source>
        <dbReference type="Pfam" id="PF25917"/>
    </source>
</evidence>
<sequence length="357" mass="37545">MVRNFLVTALCASLAACGNGAEDKGGRNRQPPLVKAAPAASMRFVETVEAIGTAMANEQVTLSAPVTERIVRLGFDDGQYVRRGQIIAVLAQGQQTAQLAEAQARAREAQQQLTRVEALRERGFATQSNLDAQIASAAAARAQAGQATATIGERVIRAPFAGWVSLRTISAGAVVNSGTPIATISDISTIKLDFPVPETVLATIRPGLTIEARSAAYPDQPFRGQIATIDPVIDPNTRAVTVRARLPNPDGRLKPGMLLTVSIEQAPRLSLGVPELAVVGEGDRRFVYVIGRDGAAHRTEIKAGLRSEGRIEILQGLRPGDRVVTDGVVKLSDGMKVKLAGPDASSAAARGPKKSGV</sequence>
<dbReference type="Gene3D" id="1.10.287.470">
    <property type="entry name" value="Helix hairpin bin"/>
    <property type="match status" value="1"/>
</dbReference>
<dbReference type="Pfam" id="PF25954">
    <property type="entry name" value="Beta-barrel_RND_2"/>
    <property type="match status" value="1"/>
</dbReference>
<accession>A0A2P7QWL7</accession>
<dbReference type="Proteomes" id="UP000241167">
    <property type="component" value="Unassembled WGS sequence"/>
</dbReference>
<feature type="domain" description="Multidrug resistance protein MdtA-like barrel-sandwich hybrid" evidence="3">
    <location>
        <begin position="58"/>
        <end position="183"/>
    </location>
</feature>
<feature type="domain" description="YknX-like C-terminal permuted SH3-like" evidence="5">
    <location>
        <begin position="271"/>
        <end position="338"/>
    </location>
</feature>
<dbReference type="SUPFAM" id="SSF111369">
    <property type="entry name" value="HlyD-like secretion proteins"/>
    <property type="match status" value="1"/>
</dbReference>
<organism evidence="6 7">
    <name type="scientific">Allosphingosinicella deserti</name>
    <dbReference type="NCBI Taxonomy" id="2116704"/>
    <lineage>
        <taxon>Bacteria</taxon>
        <taxon>Pseudomonadati</taxon>
        <taxon>Pseudomonadota</taxon>
        <taxon>Alphaproteobacteria</taxon>
        <taxon>Sphingomonadales</taxon>
        <taxon>Sphingomonadaceae</taxon>
        <taxon>Allosphingosinicella</taxon>
    </lineage>
</organism>
<dbReference type="InterPro" id="IPR006143">
    <property type="entry name" value="RND_pump_MFP"/>
</dbReference>
<evidence type="ECO:0000256" key="2">
    <source>
        <dbReference type="SAM" id="Coils"/>
    </source>
</evidence>
<dbReference type="EMBL" id="PXYI01000002">
    <property type="protein sequence ID" value="PSJ42333.1"/>
    <property type="molecule type" value="Genomic_DNA"/>
</dbReference>
<dbReference type="NCBIfam" id="TIGR01730">
    <property type="entry name" value="RND_mfp"/>
    <property type="match status" value="1"/>
</dbReference>
<keyword evidence="2" id="KW-0175">Coiled coil</keyword>
<dbReference type="InterPro" id="IPR058625">
    <property type="entry name" value="MdtA-like_BSH"/>
</dbReference>
<reference evidence="6 7" key="1">
    <citation type="submission" date="2018-03" db="EMBL/GenBank/DDBJ databases">
        <title>The draft genome of Sphingosinicella sp. GL-C-18.</title>
        <authorList>
            <person name="Liu L."/>
            <person name="Li L."/>
            <person name="Liang L."/>
            <person name="Zhang X."/>
            <person name="Wang T."/>
        </authorList>
    </citation>
    <scope>NUCLEOTIDE SEQUENCE [LARGE SCALE GENOMIC DNA]</scope>
    <source>
        <strain evidence="6 7">GL-C-18</strain>
    </source>
</reference>
<dbReference type="PANTHER" id="PTHR30469:SF16">
    <property type="entry name" value="HAE1 FAMILY EFFLUX PUMP MFP COMPONENT"/>
    <property type="match status" value="1"/>
</dbReference>
<evidence type="ECO:0000313" key="6">
    <source>
        <dbReference type="EMBL" id="PSJ42333.1"/>
    </source>
</evidence>
<comment type="caution">
    <text evidence="6">The sequence shown here is derived from an EMBL/GenBank/DDBJ whole genome shotgun (WGS) entry which is preliminary data.</text>
</comment>
<dbReference type="InterPro" id="IPR058637">
    <property type="entry name" value="YknX-like_C"/>
</dbReference>
<dbReference type="GO" id="GO:0015562">
    <property type="term" value="F:efflux transmembrane transporter activity"/>
    <property type="evidence" value="ECO:0007669"/>
    <property type="project" value="TreeGrafter"/>
</dbReference>
<dbReference type="PROSITE" id="PS51257">
    <property type="entry name" value="PROKAR_LIPOPROTEIN"/>
    <property type="match status" value="1"/>
</dbReference>
<protein>
    <submittedName>
        <fullName evidence="6">Efflux transporter periplasmic adaptor subunit</fullName>
    </submittedName>
</protein>
<proteinExistence type="inferred from homology"/>
<keyword evidence="7" id="KW-1185">Reference proteome</keyword>
<feature type="domain" description="CusB-like beta-barrel" evidence="4">
    <location>
        <begin position="192"/>
        <end position="265"/>
    </location>
</feature>
<dbReference type="Pfam" id="PF25989">
    <property type="entry name" value="YknX_C"/>
    <property type="match status" value="1"/>
</dbReference>
<evidence type="ECO:0000313" key="7">
    <source>
        <dbReference type="Proteomes" id="UP000241167"/>
    </source>
</evidence>
<dbReference type="Gene3D" id="2.40.30.170">
    <property type="match status" value="1"/>
</dbReference>
<dbReference type="FunFam" id="2.40.30.170:FF:000010">
    <property type="entry name" value="Efflux RND transporter periplasmic adaptor subunit"/>
    <property type="match status" value="1"/>
</dbReference>
<dbReference type="OrthoDB" id="9806939at2"/>
<dbReference type="Pfam" id="PF25917">
    <property type="entry name" value="BSH_RND"/>
    <property type="match status" value="1"/>
</dbReference>